<organism evidence="2 3">
    <name type="scientific">Pleuronectes platessa</name>
    <name type="common">European plaice</name>
    <dbReference type="NCBI Taxonomy" id="8262"/>
    <lineage>
        <taxon>Eukaryota</taxon>
        <taxon>Metazoa</taxon>
        <taxon>Chordata</taxon>
        <taxon>Craniata</taxon>
        <taxon>Vertebrata</taxon>
        <taxon>Euteleostomi</taxon>
        <taxon>Actinopterygii</taxon>
        <taxon>Neopterygii</taxon>
        <taxon>Teleostei</taxon>
        <taxon>Neoteleostei</taxon>
        <taxon>Acanthomorphata</taxon>
        <taxon>Carangaria</taxon>
        <taxon>Pleuronectiformes</taxon>
        <taxon>Pleuronectoidei</taxon>
        <taxon>Pleuronectidae</taxon>
        <taxon>Pleuronectes</taxon>
    </lineage>
</organism>
<sequence length="119" mass="13210">MYGPSAGGITITGQEDKGGSERVRLLFVLRHQSRGKPVCKVICMLTAEQQAYPPRGRWTCAGSRMTPWSDLICEKPDSLTVVVFVSLALIDPEKAEQSQGEKEEEEEEEEEEGLRGRGK</sequence>
<accession>A0A9N7U0Z4</accession>
<gene>
    <name evidence="2" type="ORF">PLEPLA_LOCUS10623</name>
</gene>
<feature type="compositionally biased region" description="Acidic residues" evidence="1">
    <location>
        <begin position="102"/>
        <end position="112"/>
    </location>
</feature>
<proteinExistence type="predicted"/>
<reference evidence="2" key="1">
    <citation type="submission" date="2020-03" db="EMBL/GenBank/DDBJ databases">
        <authorList>
            <person name="Weist P."/>
        </authorList>
    </citation>
    <scope>NUCLEOTIDE SEQUENCE</scope>
</reference>
<dbReference type="EMBL" id="CADEAL010000604">
    <property type="protein sequence ID" value="CAB1422705.1"/>
    <property type="molecule type" value="Genomic_DNA"/>
</dbReference>
<keyword evidence="3" id="KW-1185">Reference proteome</keyword>
<feature type="region of interest" description="Disordered" evidence="1">
    <location>
        <begin position="94"/>
        <end position="119"/>
    </location>
</feature>
<dbReference type="AlphaFoldDB" id="A0A9N7U0Z4"/>
<evidence type="ECO:0000313" key="3">
    <source>
        <dbReference type="Proteomes" id="UP001153269"/>
    </source>
</evidence>
<protein>
    <submittedName>
        <fullName evidence="2">Uncharacterized protein</fullName>
    </submittedName>
</protein>
<name>A0A9N7U0Z4_PLEPL</name>
<comment type="caution">
    <text evidence="2">The sequence shown here is derived from an EMBL/GenBank/DDBJ whole genome shotgun (WGS) entry which is preliminary data.</text>
</comment>
<evidence type="ECO:0000256" key="1">
    <source>
        <dbReference type="SAM" id="MobiDB-lite"/>
    </source>
</evidence>
<dbReference type="Proteomes" id="UP001153269">
    <property type="component" value="Unassembled WGS sequence"/>
</dbReference>
<evidence type="ECO:0000313" key="2">
    <source>
        <dbReference type="EMBL" id="CAB1422705.1"/>
    </source>
</evidence>